<feature type="region of interest" description="Disordered" evidence="1">
    <location>
        <begin position="29"/>
        <end position="62"/>
    </location>
</feature>
<name>A0AAE4ASU7_9HYPH</name>
<organism evidence="2 3">
    <name type="scientific">Amorphus orientalis</name>
    <dbReference type="NCBI Taxonomy" id="649198"/>
    <lineage>
        <taxon>Bacteria</taxon>
        <taxon>Pseudomonadati</taxon>
        <taxon>Pseudomonadota</taxon>
        <taxon>Alphaproteobacteria</taxon>
        <taxon>Hyphomicrobiales</taxon>
        <taxon>Amorphaceae</taxon>
        <taxon>Amorphus</taxon>
    </lineage>
</organism>
<dbReference type="RefSeq" id="WP_306885467.1">
    <property type="nucleotide sequence ID" value="NZ_JAUSUL010000002.1"/>
</dbReference>
<protein>
    <submittedName>
        <fullName evidence="2">Uncharacterized protein</fullName>
    </submittedName>
</protein>
<evidence type="ECO:0000256" key="1">
    <source>
        <dbReference type="SAM" id="MobiDB-lite"/>
    </source>
</evidence>
<reference evidence="2" key="1">
    <citation type="submission" date="2023-07" db="EMBL/GenBank/DDBJ databases">
        <title>Genomic Encyclopedia of Type Strains, Phase IV (KMG-IV): sequencing the most valuable type-strain genomes for metagenomic binning, comparative biology and taxonomic classification.</title>
        <authorList>
            <person name="Goeker M."/>
        </authorList>
    </citation>
    <scope>NUCLEOTIDE SEQUENCE</scope>
    <source>
        <strain evidence="2">DSM 21202</strain>
    </source>
</reference>
<accession>A0AAE4ASU7</accession>
<dbReference type="AlphaFoldDB" id="A0AAE4ASU7"/>
<evidence type="ECO:0000313" key="3">
    <source>
        <dbReference type="Proteomes" id="UP001229244"/>
    </source>
</evidence>
<gene>
    <name evidence="2" type="ORF">J2S73_002100</name>
</gene>
<feature type="compositionally biased region" description="Basic and acidic residues" evidence="1">
    <location>
        <begin position="29"/>
        <end position="48"/>
    </location>
</feature>
<keyword evidence="3" id="KW-1185">Reference proteome</keyword>
<evidence type="ECO:0000313" key="2">
    <source>
        <dbReference type="EMBL" id="MDQ0315643.1"/>
    </source>
</evidence>
<proteinExistence type="predicted"/>
<comment type="caution">
    <text evidence="2">The sequence shown here is derived from an EMBL/GenBank/DDBJ whole genome shotgun (WGS) entry which is preliminary data.</text>
</comment>
<sequence length="62" mass="7144">MPQLVFLALAAGAAYVGSRWMKREMARVDKRMRPARADDAERGRRLQQDPETGIYRPERIGQ</sequence>
<dbReference type="Proteomes" id="UP001229244">
    <property type="component" value="Unassembled WGS sequence"/>
</dbReference>
<dbReference type="EMBL" id="JAUSUL010000002">
    <property type="protein sequence ID" value="MDQ0315643.1"/>
    <property type="molecule type" value="Genomic_DNA"/>
</dbReference>